<dbReference type="InterPro" id="IPR009057">
    <property type="entry name" value="Homeodomain-like_sf"/>
</dbReference>
<feature type="compositionally biased region" description="Polar residues" evidence="1">
    <location>
        <begin position="1"/>
        <end position="32"/>
    </location>
</feature>
<name>A0AAQ3M605_9PEZI</name>
<dbReference type="Proteomes" id="UP001303373">
    <property type="component" value="Chromosome 6"/>
</dbReference>
<feature type="compositionally biased region" description="Low complexity" evidence="1">
    <location>
        <begin position="72"/>
        <end position="105"/>
    </location>
</feature>
<evidence type="ECO:0000259" key="2">
    <source>
        <dbReference type="PROSITE" id="PS50090"/>
    </source>
</evidence>
<sequence>MSNIPPNQNRNLKPTVSPSGAYTTSPSQNSLPSDLRSPGMIDSYQQHAYGYAPHDPTTAFGYPTQAYRPQMQPQQVPSLQHLSQQQQQQQQQQQVQRQQQGQQQQSPTNPRKRRASEIGGSSLVGSSNSAGGGYGNPLVPGGVLVGSDLDVGMGSSQQQQQQQQQMASPTVPKKGRTNTPWTPAEEQRLKTLRDAGSSWSEIAKTFPTRTEGSVKKHWYKDMHYADFAEDEVSAFTTQLMQAIKDYDNNKWKVIGQKVGKPAKACEQFAKEKGWLA</sequence>
<dbReference type="CDD" id="cd00167">
    <property type="entry name" value="SANT"/>
    <property type="match status" value="1"/>
</dbReference>
<evidence type="ECO:0000256" key="1">
    <source>
        <dbReference type="SAM" id="MobiDB-lite"/>
    </source>
</evidence>
<feature type="domain" description="HTH myb-type" evidence="3">
    <location>
        <begin position="173"/>
        <end position="226"/>
    </location>
</feature>
<feature type="domain" description="Myb-like" evidence="2">
    <location>
        <begin position="173"/>
        <end position="222"/>
    </location>
</feature>
<dbReference type="InterPro" id="IPR001005">
    <property type="entry name" value="SANT/Myb"/>
</dbReference>
<reference evidence="4 5" key="1">
    <citation type="submission" date="2023-11" db="EMBL/GenBank/DDBJ databases">
        <title>An acidophilic fungus is an integral part of prey digestion in a carnivorous sundew plant.</title>
        <authorList>
            <person name="Tsai I.J."/>
        </authorList>
    </citation>
    <scope>NUCLEOTIDE SEQUENCE [LARGE SCALE GENOMIC DNA]</scope>
    <source>
        <strain evidence="4">169a</strain>
    </source>
</reference>
<evidence type="ECO:0000313" key="4">
    <source>
        <dbReference type="EMBL" id="WPH01475.1"/>
    </source>
</evidence>
<feature type="region of interest" description="Disordered" evidence="1">
    <location>
        <begin position="1"/>
        <end position="185"/>
    </location>
</feature>
<dbReference type="PROSITE" id="PS51294">
    <property type="entry name" value="HTH_MYB"/>
    <property type="match status" value="1"/>
</dbReference>
<organism evidence="4 5">
    <name type="scientific">Acrodontium crateriforme</name>
    <dbReference type="NCBI Taxonomy" id="150365"/>
    <lineage>
        <taxon>Eukaryota</taxon>
        <taxon>Fungi</taxon>
        <taxon>Dikarya</taxon>
        <taxon>Ascomycota</taxon>
        <taxon>Pezizomycotina</taxon>
        <taxon>Dothideomycetes</taxon>
        <taxon>Dothideomycetidae</taxon>
        <taxon>Mycosphaerellales</taxon>
        <taxon>Teratosphaeriaceae</taxon>
        <taxon>Acrodontium</taxon>
    </lineage>
</organism>
<proteinExistence type="predicted"/>
<keyword evidence="5" id="KW-1185">Reference proteome</keyword>
<dbReference type="AlphaFoldDB" id="A0AAQ3M605"/>
<dbReference type="EMBL" id="CP138585">
    <property type="protein sequence ID" value="WPH01475.1"/>
    <property type="molecule type" value="Genomic_DNA"/>
</dbReference>
<evidence type="ECO:0000259" key="3">
    <source>
        <dbReference type="PROSITE" id="PS51294"/>
    </source>
</evidence>
<dbReference type="Gene3D" id="1.10.10.60">
    <property type="entry name" value="Homeodomain-like"/>
    <property type="match status" value="1"/>
</dbReference>
<dbReference type="Pfam" id="PF00249">
    <property type="entry name" value="Myb_DNA-binding"/>
    <property type="match status" value="1"/>
</dbReference>
<protein>
    <submittedName>
        <fullName evidence="4">Uncharacterized protein</fullName>
    </submittedName>
</protein>
<feature type="compositionally biased region" description="Low complexity" evidence="1">
    <location>
        <begin position="136"/>
        <end position="165"/>
    </location>
</feature>
<accession>A0AAQ3M605</accession>
<gene>
    <name evidence="4" type="ORF">R9X50_00432100</name>
</gene>
<dbReference type="PROSITE" id="PS50090">
    <property type="entry name" value="MYB_LIKE"/>
    <property type="match status" value="1"/>
</dbReference>
<dbReference type="SUPFAM" id="SSF46689">
    <property type="entry name" value="Homeodomain-like"/>
    <property type="match status" value="1"/>
</dbReference>
<evidence type="ECO:0000313" key="5">
    <source>
        <dbReference type="Proteomes" id="UP001303373"/>
    </source>
</evidence>
<dbReference type="InterPro" id="IPR017930">
    <property type="entry name" value="Myb_dom"/>
</dbReference>